<dbReference type="GO" id="GO:0070210">
    <property type="term" value="C:Rpd3L-Expanded complex"/>
    <property type="evidence" value="ECO:0007669"/>
    <property type="project" value="TreeGrafter"/>
</dbReference>
<dbReference type="CDD" id="cd15505">
    <property type="entry name" value="PHD_ING"/>
    <property type="match status" value="1"/>
</dbReference>
<dbReference type="SUPFAM" id="SSF57903">
    <property type="entry name" value="FYVE/PHD zinc finger"/>
    <property type="match status" value="1"/>
</dbReference>
<feature type="site" description="Histone H3K4me3 binding" evidence="2">
    <location>
        <position position="657"/>
    </location>
</feature>
<feature type="domain" description="Inhibitor of growth protein N-terminal histone-binding" evidence="4">
    <location>
        <begin position="61"/>
        <end position="212"/>
    </location>
</feature>
<evidence type="ECO:0000256" key="2">
    <source>
        <dbReference type="PIRSR" id="PIRSR628651-50"/>
    </source>
</evidence>
<feature type="region of interest" description="Disordered" evidence="3">
    <location>
        <begin position="136"/>
        <end position="164"/>
    </location>
</feature>
<feature type="site" description="Histone H3K4me3 binding" evidence="2">
    <location>
        <position position="665"/>
    </location>
</feature>
<evidence type="ECO:0000313" key="6">
    <source>
        <dbReference type="Proteomes" id="UP000664521"/>
    </source>
</evidence>
<feature type="compositionally biased region" description="Polar residues" evidence="3">
    <location>
        <begin position="570"/>
        <end position="581"/>
    </location>
</feature>
<dbReference type="GO" id="GO:0006355">
    <property type="term" value="P:regulation of DNA-templated transcription"/>
    <property type="evidence" value="ECO:0007669"/>
    <property type="project" value="TreeGrafter"/>
</dbReference>
<dbReference type="InterPro" id="IPR013083">
    <property type="entry name" value="Znf_RING/FYVE/PHD"/>
</dbReference>
<dbReference type="GO" id="GO:0033698">
    <property type="term" value="C:Rpd3L complex"/>
    <property type="evidence" value="ECO:0007669"/>
    <property type="project" value="TreeGrafter"/>
</dbReference>
<accession>A0A8H3F0H2</accession>
<feature type="compositionally biased region" description="Basic and acidic residues" evidence="3">
    <location>
        <begin position="284"/>
        <end position="294"/>
    </location>
</feature>
<comment type="caution">
    <text evidence="5">The sequence shown here is derived from an EMBL/GenBank/DDBJ whole genome shotgun (WGS) entry which is preliminary data.</text>
</comment>
<dbReference type="SMART" id="SM01408">
    <property type="entry name" value="ING"/>
    <property type="match status" value="1"/>
</dbReference>
<organism evidence="5 6">
    <name type="scientific">Heterodermia speciosa</name>
    <dbReference type="NCBI Taxonomy" id="116794"/>
    <lineage>
        <taxon>Eukaryota</taxon>
        <taxon>Fungi</taxon>
        <taxon>Dikarya</taxon>
        <taxon>Ascomycota</taxon>
        <taxon>Pezizomycotina</taxon>
        <taxon>Lecanoromycetes</taxon>
        <taxon>OSLEUM clade</taxon>
        <taxon>Lecanoromycetidae</taxon>
        <taxon>Caliciales</taxon>
        <taxon>Physciaceae</taxon>
        <taxon>Heterodermia</taxon>
    </lineage>
</organism>
<protein>
    <recommendedName>
        <fullName evidence="4">Inhibitor of growth protein N-terminal histone-binding domain-containing protein</fullName>
    </recommendedName>
</protein>
<dbReference type="Gene3D" id="6.10.140.1740">
    <property type="match status" value="1"/>
</dbReference>
<gene>
    <name evidence="5" type="ORF">HETSPECPRED_002737</name>
</gene>
<feature type="region of interest" description="Disordered" evidence="3">
    <location>
        <begin position="277"/>
        <end position="444"/>
    </location>
</feature>
<dbReference type="Pfam" id="PF12998">
    <property type="entry name" value="ING"/>
    <property type="match status" value="1"/>
</dbReference>
<sequence length="689" mass="72929">MRTFSATTLADPSASSNRRQPVRQTRTNPTRSATNIVQSRTSLGAALNNDDDEPAPGFCPAITHFTDSITALPKEMIRHYTMLKEVDAKIYGPEESIGQLVAAALKAPVPPRLPASVQNPIDLTRTNTDLTDIAAGSVSDSTAPSQAIAPSVSGSLDDPNTPDGPRRRLFAHLRSVMGEMLSTLDEKNHVMLTAMEGLDKQLARCDSSFPYIANEVSEEARLGSKTHWAYRDKTADKKLNTTAERTRHATTHLASNAAIQDAEGAAARSEVRREALAARKQRNNHVDSDFDDKVAQNAKKPTLGAKGRKAADTLPTNGTGLGITGVPSAIPPSKRRKIEKGPTSGLPIERAMGTVYGPNAGAAKTNGNSPRDTPILDQAKKRGRAAVPPAVTGRRRANTNASAVNSPLAASSPVTGAFPTKDIQRRSPAPNSRAQPARGRQNSAQSVLLDAGIRPPLSTFAKAANGNRIGNANGNGMHSTTAIADKVSGLTGRSVGEVKNNMKETVNSQGEHLIEDIGTIDGAADVRGALVVGSRSSERTMKREDTVEVNKARSDRPPSISIATRGNGKGSKTSTPVNASFASEIARPSRAVQPPIKRSHKKGAGIAAQIAAAAAAAAAQDDETSSQPADEDEDLDVDEPRYCYCDGISYGEMVGCDMESCSREWFHLKCVGLQKAPSKNGMLDISKAE</sequence>
<keyword evidence="1" id="KW-0156">Chromatin regulator</keyword>
<dbReference type="InterPro" id="IPR024610">
    <property type="entry name" value="ING_N_histone-binding"/>
</dbReference>
<dbReference type="PANTHER" id="PTHR10333">
    <property type="entry name" value="INHIBITOR OF GROWTH PROTEIN"/>
    <property type="match status" value="1"/>
</dbReference>
<dbReference type="EMBL" id="CAJPDS010000017">
    <property type="protein sequence ID" value="CAF9916047.1"/>
    <property type="molecule type" value="Genomic_DNA"/>
</dbReference>
<evidence type="ECO:0000256" key="1">
    <source>
        <dbReference type="ARBA" id="ARBA00022853"/>
    </source>
</evidence>
<dbReference type="InterPro" id="IPR011011">
    <property type="entry name" value="Znf_FYVE_PHD"/>
</dbReference>
<feature type="compositionally biased region" description="Polar residues" evidence="3">
    <location>
        <begin position="398"/>
        <end position="414"/>
    </location>
</feature>
<name>A0A8H3F0H2_9LECA</name>
<feature type="site" description="Histone H3K4me3 binding" evidence="2">
    <location>
        <position position="642"/>
    </location>
</feature>
<evidence type="ECO:0000259" key="4">
    <source>
        <dbReference type="SMART" id="SM01408"/>
    </source>
</evidence>
<evidence type="ECO:0000313" key="5">
    <source>
        <dbReference type="EMBL" id="CAF9916047.1"/>
    </source>
</evidence>
<dbReference type="PANTHER" id="PTHR10333:SF42">
    <property type="entry name" value="INHIBITOR OF GROWTH PROTEIN 5"/>
    <property type="match status" value="1"/>
</dbReference>
<feature type="compositionally biased region" description="Basic and acidic residues" evidence="3">
    <location>
        <begin position="536"/>
        <end position="556"/>
    </location>
</feature>
<reference evidence="5" key="1">
    <citation type="submission" date="2021-03" db="EMBL/GenBank/DDBJ databases">
        <authorList>
            <person name="Tagirdzhanova G."/>
        </authorList>
    </citation>
    <scope>NUCLEOTIDE SEQUENCE</scope>
</reference>
<dbReference type="AlphaFoldDB" id="A0A8H3F0H2"/>
<feature type="region of interest" description="Disordered" evidence="3">
    <location>
        <begin position="535"/>
        <end position="604"/>
    </location>
</feature>
<feature type="compositionally biased region" description="Polar residues" evidence="3">
    <location>
        <begin position="429"/>
        <end position="444"/>
    </location>
</feature>
<dbReference type="Gene3D" id="3.30.40.10">
    <property type="entry name" value="Zinc/RING finger domain, C3HC4 (zinc finger)"/>
    <property type="match status" value="1"/>
</dbReference>
<evidence type="ECO:0000256" key="3">
    <source>
        <dbReference type="SAM" id="MobiDB-lite"/>
    </source>
</evidence>
<dbReference type="InterPro" id="IPR028651">
    <property type="entry name" value="ING_fam"/>
</dbReference>
<dbReference type="OrthoDB" id="4173905at2759"/>
<feature type="site" description="Histone H3K4me3 binding" evidence="2">
    <location>
        <position position="653"/>
    </location>
</feature>
<keyword evidence="6" id="KW-1185">Reference proteome</keyword>
<feature type="region of interest" description="Disordered" evidence="3">
    <location>
        <begin position="1"/>
        <end position="33"/>
    </location>
</feature>
<dbReference type="GO" id="GO:0006325">
    <property type="term" value="P:chromatin organization"/>
    <property type="evidence" value="ECO:0007669"/>
    <property type="project" value="UniProtKB-KW"/>
</dbReference>
<dbReference type="Proteomes" id="UP000664521">
    <property type="component" value="Unassembled WGS sequence"/>
</dbReference>
<proteinExistence type="predicted"/>